<feature type="transmembrane region" description="Helical" evidence="6">
    <location>
        <begin position="684"/>
        <end position="711"/>
    </location>
</feature>
<dbReference type="Proteomes" id="UP000676194">
    <property type="component" value="Chromosome"/>
</dbReference>
<organism evidence="9 10">
    <name type="scientific">Telmatocola sphagniphila</name>
    <dbReference type="NCBI Taxonomy" id="1123043"/>
    <lineage>
        <taxon>Bacteria</taxon>
        <taxon>Pseudomonadati</taxon>
        <taxon>Planctomycetota</taxon>
        <taxon>Planctomycetia</taxon>
        <taxon>Gemmatales</taxon>
        <taxon>Gemmataceae</taxon>
    </lineage>
</organism>
<dbReference type="InterPro" id="IPR003838">
    <property type="entry name" value="ABC3_permease_C"/>
</dbReference>
<dbReference type="GO" id="GO:0005886">
    <property type="term" value="C:plasma membrane"/>
    <property type="evidence" value="ECO:0007669"/>
    <property type="project" value="UniProtKB-SubCell"/>
</dbReference>
<dbReference type="EMBL" id="CP074694">
    <property type="protein sequence ID" value="QVL34364.1"/>
    <property type="molecule type" value="Genomic_DNA"/>
</dbReference>
<evidence type="ECO:0000313" key="10">
    <source>
        <dbReference type="Proteomes" id="UP000676194"/>
    </source>
</evidence>
<evidence type="ECO:0000256" key="3">
    <source>
        <dbReference type="ARBA" id="ARBA00022692"/>
    </source>
</evidence>
<evidence type="ECO:0000256" key="5">
    <source>
        <dbReference type="ARBA" id="ARBA00023136"/>
    </source>
</evidence>
<dbReference type="AlphaFoldDB" id="A0A8E6BAE7"/>
<dbReference type="InterPro" id="IPR025857">
    <property type="entry name" value="MacB_PCD"/>
</dbReference>
<evidence type="ECO:0000259" key="7">
    <source>
        <dbReference type="Pfam" id="PF02687"/>
    </source>
</evidence>
<feature type="transmembrane region" description="Helical" evidence="6">
    <location>
        <begin position="171"/>
        <end position="198"/>
    </location>
</feature>
<keyword evidence="3 6" id="KW-0812">Transmembrane</keyword>
<keyword evidence="5 6" id="KW-0472">Membrane</keyword>
<dbReference type="RefSeq" id="WP_213499334.1">
    <property type="nucleotide sequence ID" value="NZ_CP074694.1"/>
</dbReference>
<evidence type="ECO:0000256" key="4">
    <source>
        <dbReference type="ARBA" id="ARBA00022989"/>
    </source>
</evidence>
<sequence>MSALEEQIDVKTPPLPKGLEPLQDDEESSFLTRIQDNFVKLASFLASFIPMPAILHFCRAVSPRTELEIEMDPLLGRPRIVSFLLGVISLFLLVSASAFLAFISWGLLNYFGRNPFNAIAELSADDLKAAITGIVQGTIPFIYALEFLSISQLEHFPDHFRQIAWFIQKRTAILGNLLLFGLSLIPLSVFIMALPMVFPNEAVLSDTIPTYRSRIVGLFRRLMGALTALAVLVILVAVSIELVSLLKLQKSYVSPIPAKIFPQAFLDLLPTVLVEQWHYVLICVYLLDIGLLLIIGKVPLRYNIRNISVRWLTTAMTGLAFTLVVGLLILMFSFVNGLNKVSSESGIPGNVFVLSEGSIDETFSNLGYSDINQMENERAEEDRSGRPLAKSIGIKQVNVPGSSKKVKLISKETYISVNHEVAARPGFPMRHRLLPVRAIQDAWVAAKVHNMELIDGEWFDDKPQLSADGKTTLTPCVMGEAAARKFGEDVGKPIMKIGDTVKLGELNMVVVGIMKSEGTTFGSEVWTRWERATQAYNKKTFTTVVLRVEDDKPESAEIMAYHLSTNFKNPRVRAVTETQYFEDLAKGSAAIFTVILVIAAIMAIGGIFGVMNTMFATVAQRVKDIGVLRILGFKRWQLLISFMLETLSIALLGGLVGCLIGYFADGFKMDSTLSSGNGSNKSVTIRLTVDMTIIVCAILFTLIMGRLGGLVPSLSAMRMKILDSLR</sequence>
<accession>A0A8E6BAE7</accession>
<dbReference type="KEGG" id="tsph:KIH39_10790"/>
<keyword evidence="2" id="KW-1003">Cell membrane</keyword>
<feature type="transmembrane region" description="Helical" evidence="6">
    <location>
        <begin position="312"/>
        <end position="335"/>
    </location>
</feature>
<gene>
    <name evidence="9" type="ORF">KIH39_10790</name>
</gene>
<evidence type="ECO:0000313" key="9">
    <source>
        <dbReference type="EMBL" id="QVL34364.1"/>
    </source>
</evidence>
<feature type="domain" description="MacB-like periplasmic core" evidence="8">
    <location>
        <begin position="314"/>
        <end position="551"/>
    </location>
</feature>
<evidence type="ECO:0000256" key="2">
    <source>
        <dbReference type="ARBA" id="ARBA00022475"/>
    </source>
</evidence>
<feature type="transmembrane region" description="Helical" evidence="6">
    <location>
        <begin position="218"/>
        <end position="240"/>
    </location>
</feature>
<dbReference type="Pfam" id="PF12704">
    <property type="entry name" value="MacB_PCD"/>
    <property type="match status" value="1"/>
</dbReference>
<evidence type="ECO:0000259" key="8">
    <source>
        <dbReference type="Pfam" id="PF12704"/>
    </source>
</evidence>
<reference evidence="9" key="1">
    <citation type="submission" date="2021-05" db="EMBL/GenBank/DDBJ databases">
        <title>Complete genome sequence of the cellulolytic planctomycete Telmatocola sphagniphila SP2T and characterization of the first cellulase from planctomycetes.</title>
        <authorList>
            <person name="Rakitin A.L."/>
            <person name="Beletsky A.V."/>
            <person name="Naumoff D.G."/>
            <person name="Kulichevskaya I.S."/>
            <person name="Mardanov A.V."/>
            <person name="Ravin N.V."/>
            <person name="Dedysh S.N."/>
        </authorList>
    </citation>
    <scope>NUCLEOTIDE SEQUENCE</scope>
    <source>
        <strain evidence="9">SP2T</strain>
    </source>
</reference>
<comment type="subcellular location">
    <subcellularLocation>
        <location evidence="1">Cell membrane</location>
        <topology evidence="1">Multi-pass membrane protein</topology>
    </subcellularLocation>
</comment>
<protein>
    <submittedName>
        <fullName evidence="9">ABC transporter permease</fullName>
    </submittedName>
</protein>
<feature type="transmembrane region" description="Helical" evidence="6">
    <location>
        <begin position="636"/>
        <end position="664"/>
    </location>
</feature>
<feature type="transmembrane region" description="Helical" evidence="6">
    <location>
        <begin position="279"/>
        <end position="300"/>
    </location>
</feature>
<dbReference type="PANTHER" id="PTHR30572:SF15">
    <property type="entry name" value="ABC TRANSPORTER PERMEASE"/>
    <property type="match status" value="1"/>
</dbReference>
<feature type="transmembrane region" description="Helical" evidence="6">
    <location>
        <begin position="589"/>
        <end position="615"/>
    </location>
</feature>
<feature type="transmembrane region" description="Helical" evidence="6">
    <location>
        <begin position="252"/>
        <end position="273"/>
    </location>
</feature>
<evidence type="ECO:0000256" key="1">
    <source>
        <dbReference type="ARBA" id="ARBA00004651"/>
    </source>
</evidence>
<keyword evidence="4 6" id="KW-1133">Transmembrane helix</keyword>
<name>A0A8E6BAE7_9BACT</name>
<keyword evidence="10" id="KW-1185">Reference proteome</keyword>
<evidence type="ECO:0000256" key="6">
    <source>
        <dbReference type="SAM" id="Phobius"/>
    </source>
</evidence>
<dbReference type="PANTHER" id="PTHR30572">
    <property type="entry name" value="MEMBRANE COMPONENT OF TRANSPORTER-RELATED"/>
    <property type="match status" value="1"/>
</dbReference>
<dbReference type="GO" id="GO:0022857">
    <property type="term" value="F:transmembrane transporter activity"/>
    <property type="evidence" value="ECO:0007669"/>
    <property type="project" value="TreeGrafter"/>
</dbReference>
<feature type="transmembrane region" description="Helical" evidence="6">
    <location>
        <begin position="83"/>
        <end position="107"/>
    </location>
</feature>
<dbReference type="InterPro" id="IPR050250">
    <property type="entry name" value="Macrolide_Exporter_MacB"/>
</dbReference>
<feature type="domain" description="ABC3 transporter permease C-terminal" evidence="7">
    <location>
        <begin position="597"/>
        <end position="720"/>
    </location>
</feature>
<proteinExistence type="predicted"/>
<feature type="transmembrane region" description="Helical" evidence="6">
    <location>
        <begin position="127"/>
        <end position="150"/>
    </location>
</feature>
<dbReference type="Pfam" id="PF02687">
    <property type="entry name" value="FtsX"/>
    <property type="match status" value="1"/>
</dbReference>